<dbReference type="InterPro" id="IPR036705">
    <property type="entry name" value="Ribosyl_crysJ1_sf"/>
</dbReference>
<comment type="caution">
    <text evidence="1">The sequence shown here is derived from an EMBL/GenBank/DDBJ whole genome shotgun (WGS) entry which is preliminary data.</text>
</comment>
<dbReference type="SUPFAM" id="SSF101478">
    <property type="entry name" value="ADP-ribosylglycohydrolase"/>
    <property type="match status" value="1"/>
</dbReference>
<dbReference type="EMBL" id="QXHD01000004">
    <property type="protein sequence ID" value="NEZ60466.1"/>
    <property type="molecule type" value="Genomic_DNA"/>
</dbReference>
<reference evidence="1 2" key="1">
    <citation type="journal article" date="2020" name="Microb. Ecol.">
        <title>Ecogenomics of the Marine Benthic Filamentous Cyanobacterium Adonisia.</title>
        <authorList>
            <person name="Walter J.M."/>
            <person name="Coutinho F.H."/>
            <person name="Leomil L."/>
            <person name="Hargreaves P.I."/>
            <person name="Campeao M.E."/>
            <person name="Vieira V.V."/>
            <person name="Silva B.S."/>
            <person name="Fistarol G.O."/>
            <person name="Salomon P.S."/>
            <person name="Sawabe T."/>
            <person name="Mino S."/>
            <person name="Hosokawa M."/>
            <person name="Miyashita H."/>
            <person name="Maruyama F."/>
            <person name="van Verk M.C."/>
            <person name="Dutilh B.E."/>
            <person name="Thompson C.C."/>
            <person name="Thompson F.L."/>
        </authorList>
    </citation>
    <scope>NUCLEOTIDE SEQUENCE [LARGE SCALE GENOMIC DNA]</scope>
    <source>
        <strain evidence="1 2">CCMR0081</strain>
    </source>
</reference>
<gene>
    <name evidence="1" type="ORF">DXZ20_33475</name>
</gene>
<accession>A0A6M0RWF8</accession>
<name>A0A6M0RWF8_9CYAN</name>
<organism evidence="1 2">
    <name type="scientific">Adonisia turfae CCMR0081</name>
    <dbReference type="NCBI Taxonomy" id="2292702"/>
    <lineage>
        <taxon>Bacteria</taxon>
        <taxon>Bacillati</taxon>
        <taxon>Cyanobacteriota</taxon>
        <taxon>Adonisia</taxon>
        <taxon>Adonisia turfae</taxon>
    </lineage>
</organism>
<evidence type="ECO:0000313" key="1">
    <source>
        <dbReference type="EMBL" id="NEZ60466.1"/>
    </source>
</evidence>
<protein>
    <recommendedName>
        <fullName evidence="3">ADP-ribosylglycohydrolase family protein</fullName>
    </recommendedName>
</protein>
<evidence type="ECO:0000313" key="2">
    <source>
        <dbReference type="Proteomes" id="UP000481033"/>
    </source>
</evidence>
<keyword evidence="2" id="KW-1185">Reference proteome</keyword>
<sequence>MGAYLGHSYGAGYRGPWLPLHESPLYQSWLHGTQQNLLQPTPTDANPLLGLPWLLHHHDNSDARHRWLAQIIESGHHTEAISVTETMATLGILGDCLAWLMHYNPVTQHSPPLLSQHLSQQLPDYPASLIPQAQHIIECLDPPSPTLNLEALDPQPSAIMVLAIQQSLSYRENLALAIAHPDIVTPIPAMIGCLLGAWGGMSVIPTRWILTIPPEQRHSLEQIASKLYRHWAGIANISANCEVFPLDL</sequence>
<dbReference type="Proteomes" id="UP000481033">
    <property type="component" value="Unassembled WGS sequence"/>
</dbReference>
<evidence type="ECO:0008006" key="3">
    <source>
        <dbReference type="Google" id="ProtNLM"/>
    </source>
</evidence>
<proteinExistence type="predicted"/>
<dbReference type="Gene3D" id="1.10.4080.10">
    <property type="entry name" value="ADP-ribosylation/Crystallin J1"/>
    <property type="match status" value="1"/>
</dbReference>
<dbReference type="AlphaFoldDB" id="A0A6M0RWF8"/>